<feature type="transmembrane region" description="Helical" evidence="6">
    <location>
        <begin position="341"/>
        <end position="362"/>
    </location>
</feature>
<gene>
    <name evidence="8" type="ORF">BPA30113_00334</name>
</gene>
<keyword evidence="3 6" id="KW-0812">Transmembrane</keyword>
<dbReference type="AlphaFoldDB" id="A0A6J5DBE6"/>
<dbReference type="PANTHER" id="PTHR43124">
    <property type="entry name" value="PURINE EFFLUX PUMP PBUE"/>
    <property type="match status" value="1"/>
</dbReference>
<name>A0A6J5DBE6_9BURK</name>
<feature type="transmembrane region" description="Helical" evidence="6">
    <location>
        <begin position="217"/>
        <end position="239"/>
    </location>
</feature>
<feature type="transmembrane region" description="Helical" evidence="6">
    <location>
        <begin position="173"/>
        <end position="190"/>
    </location>
</feature>
<feature type="domain" description="Major facilitator superfamily (MFS) profile" evidence="7">
    <location>
        <begin position="18"/>
        <end position="395"/>
    </location>
</feature>
<evidence type="ECO:0000256" key="6">
    <source>
        <dbReference type="SAM" id="Phobius"/>
    </source>
</evidence>
<evidence type="ECO:0000313" key="9">
    <source>
        <dbReference type="Proteomes" id="UP000494330"/>
    </source>
</evidence>
<evidence type="ECO:0000256" key="3">
    <source>
        <dbReference type="ARBA" id="ARBA00022692"/>
    </source>
</evidence>
<dbReference type="Gene3D" id="1.20.1250.20">
    <property type="entry name" value="MFS general substrate transporter like domains"/>
    <property type="match status" value="1"/>
</dbReference>
<proteinExistence type="predicted"/>
<dbReference type="InterPro" id="IPR020846">
    <property type="entry name" value="MFS_dom"/>
</dbReference>
<evidence type="ECO:0000256" key="4">
    <source>
        <dbReference type="ARBA" id="ARBA00022989"/>
    </source>
</evidence>
<dbReference type="Proteomes" id="UP000494330">
    <property type="component" value="Unassembled WGS sequence"/>
</dbReference>
<organism evidence="8 9">
    <name type="scientific">Burkholderia paludis</name>
    <dbReference type="NCBI Taxonomy" id="1506587"/>
    <lineage>
        <taxon>Bacteria</taxon>
        <taxon>Pseudomonadati</taxon>
        <taxon>Pseudomonadota</taxon>
        <taxon>Betaproteobacteria</taxon>
        <taxon>Burkholderiales</taxon>
        <taxon>Burkholderiaceae</taxon>
        <taxon>Burkholderia</taxon>
        <taxon>Burkholderia cepacia complex</taxon>
    </lineage>
</organism>
<keyword evidence="2" id="KW-1003">Cell membrane</keyword>
<feature type="transmembrane region" description="Helical" evidence="6">
    <location>
        <begin position="114"/>
        <end position="134"/>
    </location>
</feature>
<feature type="transmembrane region" description="Helical" evidence="6">
    <location>
        <begin position="251"/>
        <end position="270"/>
    </location>
</feature>
<dbReference type="EMBL" id="CABVQD010000001">
    <property type="protein sequence ID" value="VWB13499.1"/>
    <property type="molecule type" value="Genomic_DNA"/>
</dbReference>
<feature type="transmembrane region" description="Helical" evidence="6">
    <location>
        <begin position="307"/>
        <end position="329"/>
    </location>
</feature>
<dbReference type="PROSITE" id="PS50850">
    <property type="entry name" value="MFS"/>
    <property type="match status" value="1"/>
</dbReference>
<dbReference type="PANTHER" id="PTHR43124:SF8">
    <property type="entry name" value="INNER MEMBRANE TRANSPORT PROTEIN YDHP"/>
    <property type="match status" value="1"/>
</dbReference>
<keyword evidence="9" id="KW-1185">Reference proteome</keyword>
<feature type="transmembrane region" description="Helical" evidence="6">
    <location>
        <begin position="282"/>
        <end position="301"/>
    </location>
</feature>
<reference evidence="8 9" key="1">
    <citation type="submission" date="2019-09" db="EMBL/GenBank/DDBJ databases">
        <authorList>
            <person name="Depoorter E."/>
        </authorList>
    </citation>
    <scope>NUCLEOTIDE SEQUENCE [LARGE SCALE GENOMIC DNA]</scope>
    <source>
        <strain evidence="8">LMG 30113</strain>
    </source>
</reference>
<evidence type="ECO:0000256" key="1">
    <source>
        <dbReference type="ARBA" id="ARBA00004651"/>
    </source>
</evidence>
<keyword evidence="4 6" id="KW-1133">Transmembrane helix</keyword>
<feature type="transmembrane region" description="Helical" evidence="6">
    <location>
        <begin position="17"/>
        <end position="40"/>
    </location>
</feature>
<sequence length="399" mass="40664">MAISTRIDQERTDANRFALLAMAMTSFGVGTTETIVTGLLPDIAGSLSVPLSSAGLLVSAYAWCVAIAAPTLTALTLRVPKKPLLLVLLAIFVLAHVVSALSGSYAVLLMSRCVAAAVHGVAMGIGVVVSAHLVDERRRAKAVGVMLSGITLANVAGVPLGLFLGHAFSDWHAPFWAIAGWGGLSLLALWKTLPNDVNLHVTSVASEVAVFRDGRMLLSYAAMIVGFGSTFVGFTYIAPILEGVAAFPPSSVTWVLLVFGAGLSAGNAAGARYADTWPLRTAFVSLACLACVMGSLGLVYATKWAVVAYVFLWGVASYAFVPALIMRILTRAGRAPNLASAMNVSAFNAGIGGGALVGSLVVKGGGAGVAATPAVGAAGAVLAIVLLALSVKAGADRAE</sequence>
<dbReference type="InterPro" id="IPR050189">
    <property type="entry name" value="MFS_Efflux_Transporters"/>
</dbReference>
<comment type="subcellular location">
    <subcellularLocation>
        <location evidence="1">Cell membrane</location>
        <topology evidence="1">Multi-pass membrane protein</topology>
    </subcellularLocation>
</comment>
<dbReference type="GO" id="GO:0005886">
    <property type="term" value="C:plasma membrane"/>
    <property type="evidence" value="ECO:0007669"/>
    <property type="project" value="UniProtKB-SubCell"/>
</dbReference>
<dbReference type="SUPFAM" id="SSF103473">
    <property type="entry name" value="MFS general substrate transporter"/>
    <property type="match status" value="1"/>
</dbReference>
<dbReference type="RefSeq" id="WP_052000980.1">
    <property type="nucleotide sequence ID" value="NZ_CABVQD010000001.1"/>
</dbReference>
<dbReference type="Pfam" id="PF07690">
    <property type="entry name" value="MFS_1"/>
    <property type="match status" value="1"/>
</dbReference>
<evidence type="ECO:0000259" key="7">
    <source>
        <dbReference type="PROSITE" id="PS50850"/>
    </source>
</evidence>
<evidence type="ECO:0000256" key="2">
    <source>
        <dbReference type="ARBA" id="ARBA00022475"/>
    </source>
</evidence>
<evidence type="ECO:0000256" key="5">
    <source>
        <dbReference type="ARBA" id="ARBA00023136"/>
    </source>
</evidence>
<feature type="transmembrane region" description="Helical" evidence="6">
    <location>
        <begin position="368"/>
        <end position="389"/>
    </location>
</feature>
<feature type="transmembrane region" description="Helical" evidence="6">
    <location>
        <begin position="84"/>
        <end position="108"/>
    </location>
</feature>
<feature type="transmembrane region" description="Helical" evidence="6">
    <location>
        <begin position="60"/>
        <end position="77"/>
    </location>
</feature>
<dbReference type="InterPro" id="IPR036259">
    <property type="entry name" value="MFS_trans_sf"/>
</dbReference>
<dbReference type="CDD" id="cd17324">
    <property type="entry name" value="MFS_NepI_like"/>
    <property type="match status" value="1"/>
</dbReference>
<dbReference type="InterPro" id="IPR011701">
    <property type="entry name" value="MFS"/>
</dbReference>
<accession>A0A6J5DBE6</accession>
<dbReference type="GO" id="GO:0022857">
    <property type="term" value="F:transmembrane transporter activity"/>
    <property type="evidence" value="ECO:0007669"/>
    <property type="project" value="InterPro"/>
</dbReference>
<evidence type="ECO:0000313" key="8">
    <source>
        <dbReference type="EMBL" id="VWB13499.1"/>
    </source>
</evidence>
<keyword evidence="5 6" id="KW-0472">Membrane</keyword>
<feature type="transmembrane region" description="Helical" evidence="6">
    <location>
        <begin position="146"/>
        <end position="167"/>
    </location>
</feature>
<protein>
    <submittedName>
        <fullName evidence="8">Transmembrane transporter protein</fullName>
    </submittedName>
</protein>